<evidence type="ECO:0000259" key="3">
    <source>
        <dbReference type="Pfam" id="PF25583"/>
    </source>
</evidence>
<feature type="domain" description="WYL" evidence="1">
    <location>
        <begin position="494"/>
        <end position="559"/>
    </location>
</feature>
<evidence type="ECO:0000313" key="5">
    <source>
        <dbReference type="Proteomes" id="UP000235739"/>
    </source>
</evidence>
<feature type="domain" description="WCX" evidence="3">
    <location>
        <begin position="269"/>
        <end position="319"/>
    </location>
</feature>
<gene>
    <name evidence="4" type="ORF">CIK84_05025</name>
</gene>
<dbReference type="AlphaFoldDB" id="A0A2N7S480"/>
<dbReference type="Pfam" id="PF25583">
    <property type="entry name" value="WCX"/>
    <property type="match status" value="1"/>
</dbReference>
<dbReference type="PANTHER" id="PTHR34580:SF1">
    <property type="entry name" value="PROTEIN PAFC"/>
    <property type="match status" value="1"/>
</dbReference>
<accession>A0A2N7S480</accession>
<feature type="domain" description="PafC HTH" evidence="2">
    <location>
        <begin position="352"/>
        <end position="467"/>
    </location>
</feature>
<comment type="caution">
    <text evidence="4">The sequence shown here is derived from an EMBL/GenBank/DDBJ whole genome shotgun (WGS) entry which is preliminary data.</text>
</comment>
<dbReference type="PROSITE" id="PS52050">
    <property type="entry name" value="WYL"/>
    <property type="match status" value="2"/>
</dbReference>
<evidence type="ECO:0000313" key="4">
    <source>
        <dbReference type="EMBL" id="PMQ20951.1"/>
    </source>
</evidence>
<dbReference type="Pfam" id="PF19187">
    <property type="entry name" value="HTH_PafC"/>
    <property type="match status" value="1"/>
</dbReference>
<protein>
    <recommendedName>
        <fullName evidence="6">WYL domain-containing protein</fullName>
    </recommendedName>
</protein>
<feature type="domain" description="WYL" evidence="1">
    <location>
        <begin position="149"/>
        <end position="212"/>
    </location>
</feature>
<evidence type="ECO:0000259" key="1">
    <source>
        <dbReference type="Pfam" id="PF13280"/>
    </source>
</evidence>
<dbReference type="InterPro" id="IPR026881">
    <property type="entry name" value="WYL_dom"/>
</dbReference>
<sequence length="667" mass="74025">MSTKQTSGPSKAERLTSLIYALATTSRKFNAERIGSYLAPEGSKETREKALDRLKDDIRNDFGLQLNKEVIDGVTYYSIDTTDWFLPPVEFSPAEAGLVALAASLWKDTKLQSLGLNAAARVTGHEGDTSPVASLAGSLVPRLSLDEPNFRECALAVFNHNTLKFDYRSSNGAPSQRIVDVWGIGQRYGNWYFTGYDHTRQDTRVFRLSRVQGKFVNYRHGSGASDPSYRARPEDFDMTKVLQDFDLQNPGLVATVKLLGEEAIPLRAQAVNGRSDQDELQIGYADPHSFAQQLAGYGPAVKVLAPGELVNQVRQILGDARTAQLEQGTKNSYADTKFRPHRATGRGTTTTQVMRNIDMIQYVHAHGIVEVEELAQRYSMTVAKVREELAMIMMCGVPYGQHDELINVNDGDVESDTVTISNAALLAEPQKLAPLEAVAILGGLNALASIPEFEHQQVLNAALAKVNSAVARFDGWNGALGFALSKARENDIPQQLIQAIRAQEVVRIDYYSARSRTHQERDVEPIRLIEDGAVQYLRAWCRKRESLLTFRVDRMLCVENAGEQFALAVRHEDQQDVQIRYESSADDLEVMVHVDAEFLPVIEAFHPLSWSAGKVGAGYLANVRFSDHQVAAPLVARHSGKLTVVSPDATREHVVNWLDEAIRLYED</sequence>
<dbReference type="InterPro" id="IPR043839">
    <property type="entry name" value="PafC_HTH"/>
</dbReference>
<reference evidence="4 5" key="1">
    <citation type="journal article" date="2017" name="Elife">
        <title>Extensive horizontal gene transfer in cheese-associated bacteria.</title>
        <authorList>
            <person name="Bonham K.S."/>
            <person name="Wolfe B.E."/>
            <person name="Dutton R.J."/>
        </authorList>
    </citation>
    <scope>NUCLEOTIDE SEQUENCE [LARGE SCALE GENOMIC DNA]</scope>
    <source>
        <strain evidence="4 5">JB182</strain>
    </source>
</reference>
<dbReference type="PANTHER" id="PTHR34580">
    <property type="match status" value="1"/>
</dbReference>
<proteinExistence type="predicted"/>
<name>A0A2N7S480_9MICC</name>
<dbReference type="InterPro" id="IPR057727">
    <property type="entry name" value="WCX_dom"/>
</dbReference>
<evidence type="ECO:0000259" key="2">
    <source>
        <dbReference type="Pfam" id="PF19187"/>
    </source>
</evidence>
<dbReference type="InterPro" id="IPR051534">
    <property type="entry name" value="CBASS_pafABC_assoc_protein"/>
</dbReference>
<organism evidence="4 5">
    <name type="scientific">Glutamicibacter arilaitensis</name>
    <dbReference type="NCBI Taxonomy" id="256701"/>
    <lineage>
        <taxon>Bacteria</taxon>
        <taxon>Bacillati</taxon>
        <taxon>Actinomycetota</taxon>
        <taxon>Actinomycetes</taxon>
        <taxon>Micrococcales</taxon>
        <taxon>Micrococcaceae</taxon>
        <taxon>Glutamicibacter</taxon>
    </lineage>
</organism>
<dbReference type="Proteomes" id="UP000235739">
    <property type="component" value="Unassembled WGS sequence"/>
</dbReference>
<dbReference type="Pfam" id="PF13280">
    <property type="entry name" value="WYL"/>
    <property type="match status" value="2"/>
</dbReference>
<evidence type="ECO:0008006" key="6">
    <source>
        <dbReference type="Google" id="ProtNLM"/>
    </source>
</evidence>
<dbReference type="EMBL" id="PNQX01000001">
    <property type="protein sequence ID" value="PMQ20951.1"/>
    <property type="molecule type" value="Genomic_DNA"/>
</dbReference>
<dbReference type="RefSeq" id="WP_102597643.1">
    <property type="nucleotide sequence ID" value="NZ_JBQDJG010000001.1"/>
</dbReference>